<dbReference type="GO" id="GO:0051287">
    <property type="term" value="F:NAD binding"/>
    <property type="evidence" value="ECO:0007669"/>
    <property type="project" value="UniProtKB-UniRule"/>
</dbReference>
<dbReference type="RefSeq" id="WP_126351097.1">
    <property type="nucleotide sequence ID" value="NZ_CP086380.1"/>
</dbReference>
<dbReference type="GO" id="GO:0004316">
    <property type="term" value="F:3-oxoacyl-[acyl-carrier-protein] reductase (NADPH) activity"/>
    <property type="evidence" value="ECO:0007669"/>
    <property type="project" value="UniProtKB-UniRule"/>
</dbReference>
<comment type="pathway">
    <text evidence="6">Lipid metabolism; fatty acid biosynthesis.</text>
</comment>
<dbReference type="EC" id="1.1.1.100" evidence="6"/>
<reference evidence="8 9" key="1">
    <citation type="submission" date="2018-12" db="EMBL/GenBank/DDBJ databases">
        <title>Deinococcus radiophilus ATCC 27603 genome sequencing and assembly.</title>
        <authorList>
            <person name="Maclea K.S."/>
            <person name="Maynard C.R."/>
        </authorList>
    </citation>
    <scope>NUCLEOTIDE SEQUENCE [LARGE SCALE GENOMIC DNA]</scope>
    <source>
        <strain evidence="8 9">ATCC 27603</strain>
    </source>
</reference>
<dbReference type="OrthoDB" id="125587at2"/>
<feature type="binding site" evidence="5">
    <location>
        <begin position="17"/>
        <end position="20"/>
    </location>
    <ligand>
        <name>NADP(+)</name>
        <dbReference type="ChEBI" id="CHEBI:58349"/>
    </ligand>
</feature>
<dbReference type="NCBIfam" id="NF009466">
    <property type="entry name" value="PRK12826.1-2"/>
    <property type="match status" value="1"/>
</dbReference>
<dbReference type="SUPFAM" id="SSF51735">
    <property type="entry name" value="NAD(P)-binding Rossmann-fold domains"/>
    <property type="match status" value="1"/>
</dbReference>
<keyword evidence="3 6" id="KW-0560">Oxidoreductase</keyword>
<sequence>MTETESQSAARIALVTGSSRGLGRAMALQLAQDGYAVAVHYGRGQEQAEAVAAEIRDAGGTAQVFGADLSDPANAAGLVEDVIKVMGGLIVLVNNAGITRDGLAIRMKDEDWNAVIQTNLSSAFSASRAAIKHMMRARTGRIINVSSVVALSGNPGQANYVAAKAGLIGLTKALAKEYGGRGITVNAVAPGFIESDMTADLSSDLRAEYEKNIPLGRMGRPEEVAALVGFLASEGAGYISGQTIGVDGGMNPH</sequence>
<feature type="binding site" evidence="5">
    <location>
        <position position="193"/>
    </location>
    <ligand>
        <name>NADP(+)</name>
        <dbReference type="ChEBI" id="CHEBI:58349"/>
    </ligand>
</feature>
<dbReference type="SMART" id="SM00822">
    <property type="entry name" value="PKS_KR"/>
    <property type="match status" value="1"/>
</dbReference>
<dbReference type="Pfam" id="PF13561">
    <property type="entry name" value="adh_short_C2"/>
    <property type="match status" value="1"/>
</dbReference>
<feature type="active site" description="Proton acceptor" evidence="4">
    <location>
        <position position="160"/>
    </location>
</feature>
<dbReference type="InterPro" id="IPR002347">
    <property type="entry name" value="SDR_fam"/>
</dbReference>
<dbReference type="InterPro" id="IPR020904">
    <property type="entry name" value="Sc_DH/Rdtase_CS"/>
</dbReference>
<accession>A0A431W4A7</accession>
<dbReference type="PROSITE" id="PS00061">
    <property type="entry name" value="ADH_SHORT"/>
    <property type="match status" value="1"/>
</dbReference>
<evidence type="ECO:0000256" key="5">
    <source>
        <dbReference type="PIRSR" id="PIRSR611284-2"/>
    </source>
</evidence>
<dbReference type="InterPro" id="IPR057326">
    <property type="entry name" value="KR_dom"/>
</dbReference>
<dbReference type="NCBIfam" id="TIGR01830">
    <property type="entry name" value="3oxo_ACP_reduc"/>
    <property type="match status" value="1"/>
</dbReference>
<feature type="binding site" evidence="5">
    <location>
        <position position="95"/>
    </location>
    <ligand>
        <name>NADP(+)</name>
        <dbReference type="ChEBI" id="CHEBI:58349"/>
    </ligand>
</feature>
<keyword evidence="6" id="KW-0275">Fatty acid biosynthesis</keyword>
<keyword evidence="9" id="KW-1185">Reference proteome</keyword>
<evidence type="ECO:0000256" key="4">
    <source>
        <dbReference type="PIRSR" id="PIRSR611284-1"/>
    </source>
</evidence>
<feature type="domain" description="Ketoreductase" evidence="7">
    <location>
        <begin position="11"/>
        <end position="191"/>
    </location>
</feature>
<evidence type="ECO:0000256" key="1">
    <source>
        <dbReference type="ARBA" id="ARBA00006484"/>
    </source>
</evidence>
<feature type="binding site" evidence="5">
    <location>
        <begin position="160"/>
        <end position="164"/>
    </location>
    <ligand>
        <name>NADP(+)</name>
        <dbReference type="ChEBI" id="CHEBI:58349"/>
    </ligand>
</feature>
<dbReference type="CDD" id="cd05333">
    <property type="entry name" value="BKR_SDR_c"/>
    <property type="match status" value="1"/>
</dbReference>
<dbReference type="EMBL" id="RXPE01000002">
    <property type="protein sequence ID" value="RTR30316.1"/>
    <property type="molecule type" value="Genomic_DNA"/>
</dbReference>
<dbReference type="GO" id="GO:0006633">
    <property type="term" value="P:fatty acid biosynthetic process"/>
    <property type="evidence" value="ECO:0007669"/>
    <property type="project" value="UniProtKB-UniPathway"/>
</dbReference>
<comment type="subunit">
    <text evidence="6">Homotetramer.</text>
</comment>
<dbReference type="FunFam" id="3.40.50.720:FF:000115">
    <property type="entry name" value="3-oxoacyl-[acyl-carrier-protein] reductase FabG"/>
    <property type="match status" value="1"/>
</dbReference>
<dbReference type="InterPro" id="IPR011284">
    <property type="entry name" value="3oxo_ACP_reduc"/>
</dbReference>
<comment type="function">
    <text evidence="6">Catalyzes the NADPH-dependent reduction of beta-ketoacyl-ACP substrates to beta-hydroxyacyl-ACP products, the first reductive step in the elongation cycle of fatty acid biosynthesis.</text>
</comment>
<evidence type="ECO:0000313" key="9">
    <source>
        <dbReference type="Proteomes" id="UP000277766"/>
    </source>
</evidence>
<evidence type="ECO:0000256" key="6">
    <source>
        <dbReference type="RuleBase" id="RU366074"/>
    </source>
</evidence>
<name>A0A431W4A7_9DEIO</name>
<dbReference type="Proteomes" id="UP000277766">
    <property type="component" value="Unassembled WGS sequence"/>
</dbReference>
<gene>
    <name evidence="8" type="primary">fabG</name>
    <name evidence="8" type="ORF">EJ104_02080</name>
</gene>
<dbReference type="PRINTS" id="PR00081">
    <property type="entry name" value="GDHRDH"/>
</dbReference>
<proteinExistence type="inferred from homology"/>
<keyword evidence="6" id="KW-0444">Lipid biosynthesis</keyword>
<dbReference type="Gene3D" id="3.40.50.720">
    <property type="entry name" value="NAD(P)-binding Rossmann-like Domain"/>
    <property type="match status" value="1"/>
</dbReference>
<dbReference type="PRINTS" id="PR00080">
    <property type="entry name" value="SDRFAMILY"/>
</dbReference>
<comment type="caution">
    <text evidence="8">The sequence shown here is derived from an EMBL/GenBank/DDBJ whole genome shotgun (WGS) entry which is preliminary data.</text>
</comment>
<keyword evidence="2 5" id="KW-0521">NADP</keyword>
<evidence type="ECO:0000313" key="8">
    <source>
        <dbReference type="EMBL" id="RTR30316.1"/>
    </source>
</evidence>
<organism evidence="8 9">
    <name type="scientific">Deinococcus radiophilus</name>
    <dbReference type="NCBI Taxonomy" id="32062"/>
    <lineage>
        <taxon>Bacteria</taxon>
        <taxon>Thermotogati</taxon>
        <taxon>Deinococcota</taxon>
        <taxon>Deinococci</taxon>
        <taxon>Deinococcales</taxon>
        <taxon>Deinococcaceae</taxon>
        <taxon>Deinococcus</taxon>
    </lineage>
</organism>
<dbReference type="InterPro" id="IPR050259">
    <property type="entry name" value="SDR"/>
</dbReference>
<dbReference type="PANTHER" id="PTHR42879:SF2">
    <property type="entry name" value="3-OXOACYL-[ACYL-CARRIER-PROTEIN] REDUCTASE FABG"/>
    <property type="match status" value="1"/>
</dbReference>
<comment type="similarity">
    <text evidence="1 6">Belongs to the short-chain dehydrogenases/reductases (SDR) family.</text>
</comment>
<evidence type="ECO:0000259" key="7">
    <source>
        <dbReference type="SMART" id="SM00822"/>
    </source>
</evidence>
<evidence type="ECO:0000256" key="2">
    <source>
        <dbReference type="ARBA" id="ARBA00022857"/>
    </source>
</evidence>
<evidence type="ECO:0000256" key="3">
    <source>
        <dbReference type="ARBA" id="ARBA00023002"/>
    </source>
</evidence>
<dbReference type="InterPro" id="IPR036291">
    <property type="entry name" value="NAD(P)-bd_dom_sf"/>
</dbReference>
<keyword evidence="6" id="KW-0443">Lipid metabolism</keyword>
<keyword evidence="6" id="KW-0276">Fatty acid metabolism</keyword>
<protein>
    <recommendedName>
        <fullName evidence="6">3-oxoacyl-[acyl-carrier-protein] reductase</fullName>
        <ecNumber evidence="6">1.1.1.100</ecNumber>
    </recommendedName>
</protein>
<comment type="catalytic activity">
    <reaction evidence="6">
        <text>a (3R)-hydroxyacyl-[ACP] + NADP(+) = a 3-oxoacyl-[ACP] + NADPH + H(+)</text>
        <dbReference type="Rhea" id="RHEA:17397"/>
        <dbReference type="Rhea" id="RHEA-COMP:9916"/>
        <dbReference type="Rhea" id="RHEA-COMP:9945"/>
        <dbReference type="ChEBI" id="CHEBI:15378"/>
        <dbReference type="ChEBI" id="CHEBI:57783"/>
        <dbReference type="ChEBI" id="CHEBI:58349"/>
        <dbReference type="ChEBI" id="CHEBI:78776"/>
        <dbReference type="ChEBI" id="CHEBI:78827"/>
        <dbReference type="EC" id="1.1.1.100"/>
    </reaction>
</comment>
<dbReference type="PANTHER" id="PTHR42879">
    <property type="entry name" value="3-OXOACYL-(ACYL-CARRIER-PROTEIN) REDUCTASE"/>
    <property type="match status" value="1"/>
</dbReference>
<dbReference type="AlphaFoldDB" id="A0A431W4A7"/>
<dbReference type="UniPathway" id="UPA00094"/>